<protein>
    <recommendedName>
        <fullName evidence="2">Senescence domain-containing protein</fullName>
    </recommendedName>
</protein>
<dbReference type="AlphaFoldDB" id="A0A5C3DSR3"/>
<dbReference type="PANTHER" id="PTHR21068">
    <property type="entry name" value="SPARTIN"/>
    <property type="match status" value="1"/>
</dbReference>
<evidence type="ECO:0000313" key="4">
    <source>
        <dbReference type="Proteomes" id="UP000324022"/>
    </source>
</evidence>
<dbReference type="Proteomes" id="UP000324022">
    <property type="component" value="Unassembled WGS sequence"/>
</dbReference>
<keyword evidence="4" id="KW-1185">Reference proteome</keyword>
<feature type="region of interest" description="Disordered" evidence="1">
    <location>
        <begin position="245"/>
        <end position="276"/>
    </location>
</feature>
<gene>
    <name evidence="3" type="ORF">UTRI_00729</name>
</gene>
<feature type="compositionally biased region" description="Low complexity" evidence="1">
    <location>
        <begin position="445"/>
        <end position="499"/>
    </location>
</feature>
<dbReference type="GO" id="GO:0051301">
    <property type="term" value="P:cell division"/>
    <property type="evidence" value="ECO:0007669"/>
    <property type="project" value="TreeGrafter"/>
</dbReference>
<accession>A0A5C3DSR3</accession>
<dbReference type="OrthoDB" id="20821at2759"/>
<evidence type="ECO:0000313" key="3">
    <source>
        <dbReference type="EMBL" id="SPO21252.1"/>
    </source>
</evidence>
<dbReference type="Pfam" id="PF06911">
    <property type="entry name" value="Senescence"/>
    <property type="match status" value="1"/>
</dbReference>
<name>A0A5C3DSR3_9BASI</name>
<reference evidence="3 4" key="1">
    <citation type="submission" date="2018-03" db="EMBL/GenBank/DDBJ databases">
        <authorList>
            <person name="Guldener U."/>
        </authorList>
    </citation>
    <scope>NUCLEOTIDE SEQUENCE [LARGE SCALE GENOMIC DNA]</scope>
    <source>
        <strain evidence="3 4">NBRC100155</strain>
    </source>
</reference>
<organism evidence="3 4">
    <name type="scientific">Ustilago trichophora</name>
    <dbReference type="NCBI Taxonomy" id="86804"/>
    <lineage>
        <taxon>Eukaryota</taxon>
        <taxon>Fungi</taxon>
        <taxon>Dikarya</taxon>
        <taxon>Basidiomycota</taxon>
        <taxon>Ustilaginomycotina</taxon>
        <taxon>Ustilaginomycetes</taxon>
        <taxon>Ustilaginales</taxon>
        <taxon>Ustilaginaceae</taxon>
        <taxon>Ustilago</taxon>
    </lineage>
</organism>
<dbReference type="EMBL" id="OOIN01000002">
    <property type="protein sequence ID" value="SPO21252.1"/>
    <property type="molecule type" value="Genomic_DNA"/>
</dbReference>
<dbReference type="InterPro" id="IPR045036">
    <property type="entry name" value="Spartin-like"/>
</dbReference>
<feature type="region of interest" description="Disordered" evidence="1">
    <location>
        <begin position="440"/>
        <end position="517"/>
    </location>
</feature>
<evidence type="ECO:0000259" key="2">
    <source>
        <dbReference type="Pfam" id="PF06911"/>
    </source>
</evidence>
<proteinExistence type="predicted"/>
<dbReference type="PANTHER" id="PTHR21068:SF43">
    <property type="entry name" value="SPARTIN"/>
    <property type="match status" value="1"/>
</dbReference>
<feature type="domain" description="Senescence" evidence="2">
    <location>
        <begin position="211"/>
        <end position="417"/>
    </location>
</feature>
<dbReference type="InterPro" id="IPR009686">
    <property type="entry name" value="Senescence/spartin_C"/>
</dbReference>
<evidence type="ECO:0000256" key="1">
    <source>
        <dbReference type="SAM" id="MobiDB-lite"/>
    </source>
</evidence>
<sequence length="517" mass="54173">MSAPITDQSSKGVEILNIPGAVATQEYHGETVGLGAGKLQVLLVSIELHEAASRAEVDTSKQPDYSTDLWLVLSIGSDFSLPVAATQTIIPQRGASSSYVFPSLELEGASIKIALPATTSKSHITRFQQILSQYAAYQDDDRSDAGAMELMDEDGNVLGVVQGFTVREADAMSDSGNEKAPVVIDLPPEPSSESEKQDLQVDVLSAEEKRDWMIKGADMISRTIIKTSEYVGGKIQGAAGSYMAKHPAAGSSGYTTPIGEKADGSKTQAGPDPIKVGPKTQAGVRTLHEWSGTAVQVSSKTTGAILQVAGNIGDKIGKKTGIQRKVNPDGTQGPPPTGIRGFINRSLIAANTVLDGIDAGAQTLLYTSGEAASNVVGHRYGEDARQVADGFGRTGKNVFIVYKDLRGIRRSALLKAARSRVIKAKLDDGREVTIQVDEKGNAVASSVSDPKTSSTKPTPASTSRSSPLSEKSSYVSASSSINQSSNPPSNSTTSNTSGSLPPPPSHPSARRSPSPKN</sequence>
<dbReference type="GO" id="GO:0005886">
    <property type="term" value="C:plasma membrane"/>
    <property type="evidence" value="ECO:0007669"/>
    <property type="project" value="TreeGrafter"/>
</dbReference>